<sequence length="529" mass="60022">MSHQNILLLSIILPALITTFLPSNLLSPGIFSKFIFFSLLLWLGREIRLNIREWILRKRAKAWGGKLAPRVNSNLPFGISLILHRLKQLSIGTPQSAIEFFNEFPIGTQVIRTRHLGTETILTKSHLDAKHILTSPGFTNWGKSLHLKQAFKPLLGDGVFASDQRGLWSWHRALTRPHFAKERIADVKASEEHADRVVEWLEKKAMAHEAIDIQDLFSRFTLTVGTQHLFGECVDTLNDLFGDRPSNPESIDAARFSKDFAAAQERCLKMMILPRKYMTRNIPDKALEGVFEVVNGLVAKTEGDQIEHEDEHSEYLIQHLRRSGASPDLIRQESLNILLAARDTTASLLTSCIFELAGRHELWSKLKSDIGTSSISLDELRKLKYLRAVINESLRLHPPVWANSRHAFEDDLLPSGTFVAAGTDCRFFIREFQRDPELWGKDADDFVPERWIDGRQIKQSKDPFSYQPFSAGPRICLGQQFAYTEVSIALSKLIKAFSSAELIDSRSSFEELPGVTLSVRGGLWVRFQK</sequence>
<dbReference type="Pfam" id="PF00067">
    <property type="entry name" value="p450"/>
    <property type="match status" value="1"/>
</dbReference>
<dbReference type="PRINTS" id="PR00385">
    <property type="entry name" value="P450"/>
</dbReference>
<dbReference type="EMBL" id="MU167348">
    <property type="protein sequence ID" value="KAG0142449.1"/>
    <property type="molecule type" value="Genomic_DNA"/>
</dbReference>
<keyword evidence="7 9" id="KW-0503">Monooxygenase</keyword>
<keyword evidence="3 8" id="KW-0349">Heme</keyword>
<evidence type="ECO:0000256" key="9">
    <source>
        <dbReference type="RuleBase" id="RU000461"/>
    </source>
</evidence>
<evidence type="ECO:0000256" key="7">
    <source>
        <dbReference type="ARBA" id="ARBA00023033"/>
    </source>
</evidence>
<evidence type="ECO:0000313" key="10">
    <source>
        <dbReference type="EMBL" id="KAG0142449.1"/>
    </source>
</evidence>
<evidence type="ECO:0008006" key="12">
    <source>
        <dbReference type="Google" id="ProtNLM"/>
    </source>
</evidence>
<evidence type="ECO:0000256" key="3">
    <source>
        <dbReference type="ARBA" id="ARBA00022617"/>
    </source>
</evidence>
<keyword evidence="4 8" id="KW-0479">Metal-binding</keyword>
<proteinExistence type="inferred from homology"/>
<dbReference type="PANTHER" id="PTHR24287:SF1">
    <property type="entry name" value="P450, PUTATIVE (EUROFUNG)-RELATED"/>
    <property type="match status" value="1"/>
</dbReference>
<reference evidence="10" key="1">
    <citation type="submission" date="2013-11" db="EMBL/GenBank/DDBJ databases">
        <title>Genome sequence of the fusiform rust pathogen reveals effectors for host alternation and coevolution with pine.</title>
        <authorList>
            <consortium name="DOE Joint Genome Institute"/>
            <person name="Smith K."/>
            <person name="Pendleton A."/>
            <person name="Kubisiak T."/>
            <person name="Anderson C."/>
            <person name="Salamov A."/>
            <person name="Aerts A."/>
            <person name="Riley R."/>
            <person name="Clum A."/>
            <person name="Lindquist E."/>
            <person name="Ence D."/>
            <person name="Campbell M."/>
            <person name="Kronenberg Z."/>
            <person name="Feau N."/>
            <person name="Dhillon B."/>
            <person name="Hamelin R."/>
            <person name="Burleigh J."/>
            <person name="Smith J."/>
            <person name="Yandell M."/>
            <person name="Nelson C."/>
            <person name="Grigoriev I."/>
            <person name="Davis J."/>
        </authorList>
    </citation>
    <scope>NUCLEOTIDE SEQUENCE</scope>
    <source>
        <strain evidence="10">G11</strain>
    </source>
</reference>
<dbReference type="InterPro" id="IPR047146">
    <property type="entry name" value="Cyt_P450_E_CYP52_fungi"/>
</dbReference>
<gene>
    <name evidence="10" type="ORF">CROQUDRAFT_50276</name>
</gene>
<dbReference type="InterPro" id="IPR001128">
    <property type="entry name" value="Cyt_P450"/>
</dbReference>
<accession>A0A9P6T8D7</accession>
<dbReference type="PANTHER" id="PTHR24287">
    <property type="entry name" value="P450, PUTATIVE (EUROFUNG)-RELATED"/>
    <property type="match status" value="1"/>
</dbReference>
<evidence type="ECO:0000256" key="4">
    <source>
        <dbReference type="ARBA" id="ARBA00022723"/>
    </source>
</evidence>
<name>A0A9P6T8D7_9BASI</name>
<keyword evidence="6 8" id="KW-0408">Iron</keyword>
<comment type="similarity">
    <text evidence="2 9">Belongs to the cytochrome P450 family.</text>
</comment>
<comment type="caution">
    <text evidence="10">The sequence shown here is derived from an EMBL/GenBank/DDBJ whole genome shotgun (WGS) entry which is preliminary data.</text>
</comment>
<dbReference type="GO" id="GO:0016705">
    <property type="term" value="F:oxidoreductase activity, acting on paired donors, with incorporation or reduction of molecular oxygen"/>
    <property type="evidence" value="ECO:0007669"/>
    <property type="project" value="InterPro"/>
</dbReference>
<dbReference type="Proteomes" id="UP000886653">
    <property type="component" value="Unassembled WGS sequence"/>
</dbReference>
<comment type="cofactor">
    <cofactor evidence="1 8">
        <name>heme</name>
        <dbReference type="ChEBI" id="CHEBI:30413"/>
    </cofactor>
</comment>
<dbReference type="SUPFAM" id="SSF48264">
    <property type="entry name" value="Cytochrome P450"/>
    <property type="match status" value="1"/>
</dbReference>
<evidence type="ECO:0000256" key="6">
    <source>
        <dbReference type="ARBA" id="ARBA00023004"/>
    </source>
</evidence>
<dbReference type="AlphaFoldDB" id="A0A9P6T8D7"/>
<dbReference type="InterPro" id="IPR036396">
    <property type="entry name" value="Cyt_P450_sf"/>
</dbReference>
<evidence type="ECO:0000256" key="2">
    <source>
        <dbReference type="ARBA" id="ARBA00010617"/>
    </source>
</evidence>
<evidence type="ECO:0000313" key="11">
    <source>
        <dbReference type="Proteomes" id="UP000886653"/>
    </source>
</evidence>
<dbReference type="InterPro" id="IPR002403">
    <property type="entry name" value="Cyt_P450_E_grp-IV"/>
</dbReference>
<dbReference type="GO" id="GO:0004497">
    <property type="term" value="F:monooxygenase activity"/>
    <property type="evidence" value="ECO:0007669"/>
    <property type="project" value="UniProtKB-KW"/>
</dbReference>
<evidence type="ECO:0000256" key="8">
    <source>
        <dbReference type="PIRSR" id="PIRSR602403-1"/>
    </source>
</evidence>
<dbReference type="PRINTS" id="PR00465">
    <property type="entry name" value="EP450IV"/>
</dbReference>
<dbReference type="InterPro" id="IPR017972">
    <property type="entry name" value="Cyt_P450_CS"/>
</dbReference>
<dbReference type="OrthoDB" id="1470350at2759"/>
<keyword evidence="5 9" id="KW-0560">Oxidoreductase</keyword>
<keyword evidence="11" id="KW-1185">Reference proteome</keyword>
<dbReference type="Gene3D" id="1.10.630.10">
    <property type="entry name" value="Cytochrome P450"/>
    <property type="match status" value="1"/>
</dbReference>
<evidence type="ECO:0000256" key="1">
    <source>
        <dbReference type="ARBA" id="ARBA00001971"/>
    </source>
</evidence>
<feature type="binding site" description="axial binding residue" evidence="8">
    <location>
        <position position="476"/>
    </location>
    <ligand>
        <name>heme</name>
        <dbReference type="ChEBI" id="CHEBI:30413"/>
    </ligand>
    <ligandPart>
        <name>Fe</name>
        <dbReference type="ChEBI" id="CHEBI:18248"/>
    </ligandPart>
</feature>
<organism evidence="10 11">
    <name type="scientific">Cronartium quercuum f. sp. fusiforme G11</name>
    <dbReference type="NCBI Taxonomy" id="708437"/>
    <lineage>
        <taxon>Eukaryota</taxon>
        <taxon>Fungi</taxon>
        <taxon>Dikarya</taxon>
        <taxon>Basidiomycota</taxon>
        <taxon>Pucciniomycotina</taxon>
        <taxon>Pucciniomycetes</taxon>
        <taxon>Pucciniales</taxon>
        <taxon>Coleosporiaceae</taxon>
        <taxon>Cronartium</taxon>
    </lineage>
</organism>
<dbReference type="GO" id="GO:0005506">
    <property type="term" value="F:iron ion binding"/>
    <property type="evidence" value="ECO:0007669"/>
    <property type="project" value="InterPro"/>
</dbReference>
<dbReference type="GO" id="GO:0020037">
    <property type="term" value="F:heme binding"/>
    <property type="evidence" value="ECO:0007669"/>
    <property type="project" value="InterPro"/>
</dbReference>
<evidence type="ECO:0000256" key="5">
    <source>
        <dbReference type="ARBA" id="ARBA00023002"/>
    </source>
</evidence>
<dbReference type="PROSITE" id="PS00086">
    <property type="entry name" value="CYTOCHROME_P450"/>
    <property type="match status" value="1"/>
</dbReference>
<protein>
    <recommendedName>
        <fullName evidence="12">Cytochrome P450</fullName>
    </recommendedName>
</protein>